<dbReference type="FunFam" id="3.30.70.60:FF:000001">
    <property type="entry name" value="Elongation factor 1-beta 1 like"/>
    <property type="match status" value="1"/>
</dbReference>
<dbReference type="Gene3D" id="3.30.70.60">
    <property type="match status" value="1"/>
</dbReference>
<dbReference type="AlphaFoldDB" id="A0A2G2VFS7"/>
<proteinExistence type="inferred from homology"/>
<dbReference type="PANTHER" id="PTHR11595">
    <property type="entry name" value="EF-HAND AND COILED-COIL DOMAIN-CONTAINING FAMILY MEMBER"/>
    <property type="match status" value="1"/>
</dbReference>
<dbReference type="GO" id="GO:0005853">
    <property type="term" value="C:eukaryotic translation elongation factor 1 complex"/>
    <property type="evidence" value="ECO:0007669"/>
    <property type="project" value="InterPro"/>
</dbReference>
<evidence type="ECO:0000256" key="5">
    <source>
        <dbReference type="SAM" id="MobiDB-lite"/>
    </source>
</evidence>
<evidence type="ECO:0000256" key="4">
    <source>
        <dbReference type="ARBA" id="ARBA00022917"/>
    </source>
</evidence>
<feature type="region of interest" description="Disordered" evidence="5">
    <location>
        <begin position="17"/>
        <end position="36"/>
    </location>
</feature>
<dbReference type="Pfam" id="PF00736">
    <property type="entry name" value="EF1_GNE"/>
    <property type="match status" value="1"/>
</dbReference>
<keyword evidence="4" id="KW-0648">Protein biosynthesis</keyword>
<dbReference type="STRING" id="33114.A0A2G2VFS7"/>
<comment type="similarity">
    <text evidence="1">Belongs to the EF-1-beta/EF-1-delta family.</text>
</comment>
<gene>
    <name evidence="7" type="ORF">CQW23_28171</name>
</gene>
<dbReference type="OrthoDB" id="331763at2759"/>
<feature type="compositionally biased region" description="Basic and acidic residues" evidence="5">
    <location>
        <begin position="248"/>
        <end position="264"/>
    </location>
</feature>
<dbReference type="GO" id="GO:0005085">
    <property type="term" value="F:guanyl-nucleotide exchange factor activity"/>
    <property type="evidence" value="ECO:0007669"/>
    <property type="project" value="TreeGrafter"/>
</dbReference>
<dbReference type="InterPro" id="IPR036219">
    <property type="entry name" value="eEF-1beta-like_sf"/>
</dbReference>
<dbReference type="InterPro" id="IPR049720">
    <property type="entry name" value="EF1B_bsu/dsu"/>
</dbReference>
<feature type="domain" description="Translation elongation factor EF1B beta/delta subunit guanine nucleotide exchange" evidence="6">
    <location>
        <begin position="112"/>
        <end position="172"/>
    </location>
</feature>
<evidence type="ECO:0000259" key="6">
    <source>
        <dbReference type="Pfam" id="PF00736"/>
    </source>
</evidence>
<dbReference type="InterPro" id="IPR014717">
    <property type="entry name" value="Transl_elong_EF1B/ribsomal_bS6"/>
</dbReference>
<dbReference type="PANTHER" id="PTHR11595:SF84">
    <property type="entry name" value="ELONGATION FACTOR 1-BETA 1"/>
    <property type="match status" value="1"/>
</dbReference>
<dbReference type="GO" id="GO:0003746">
    <property type="term" value="F:translation elongation factor activity"/>
    <property type="evidence" value="ECO:0007669"/>
    <property type="project" value="UniProtKB-KW"/>
</dbReference>
<evidence type="ECO:0000313" key="8">
    <source>
        <dbReference type="Proteomes" id="UP000224567"/>
    </source>
</evidence>
<evidence type="ECO:0000256" key="3">
    <source>
        <dbReference type="ARBA" id="ARBA00022768"/>
    </source>
</evidence>
<protein>
    <submittedName>
        <fullName evidence="7">Elongation factor 1-delta 2</fullName>
    </submittedName>
</protein>
<dbReference type="GO" id="GO:0005829">
    <property type="term" value="C:cytosol"/>
    <property type="evidence" value="ECO:0007669"/>
    <property type="project" value="TreeGrafter"/>
</dbReference>
<keyword evidence="3 7" id="KW-0251">Elongation factor</keyword>
<evidence type="ECO:0000313" key="7">
    <source>
        <dbReference type="EMBL" id="PHT31834.1"/>
    </source>
</evidence>
<accession>A0A2G2VFS7</accession>
<reference evidence="8" key="2">
    <citation type="journal article" date="2017" name="J. Anim. Genet.">
        <title>Multiple reference genome sequences of hot pepper reveal the massive evolution of plant disease resistance genes by retroduplication.</title>
        <authorList>
            <person name="Kim S."/>
            <person name="Park J."/>
            <person name="Yeom S.-I."/>
            <person name="Kim Y.-M."/>
            <person name="Seo E."/>
            <person name="Kim K.-T."/>
            <person name="Kim M.-S."/>
            <person name="Lee J.M."/>
            <person name="Cheong K."/>
            <person name="Shin H.-S."/>
            <person name="Kim S.-B."/>
            <person name="Han K."/>
            <person name="Lee J."/>
            <person name="Park M."/>
            <person name="Lee H.-A."/>
            <person name="Lee H.-Y."/>
            <person name="Lee Y."/>
            <person name="Oh S."/>
            <person name="Lee J.H."/>
            <person name="Choi E."/>
            <person name="Choi E."/>
            <person name="Lee S.E."/>
            <person name="Jeon J."/>
            <person name="Kim H."/>
            <person name="Choi G."/>
            <person name="Song H."/>
            <person name="Lee J."/>
            <person name="Lee S.-C."/>
            <person name="Kwon J.-K."/>
            <person name="Lee H.-Y."/>
            <person name="Koo N."/>
            <person name="Hong Y."/>
            <person name="Kim R.W."/>
            <person name="Kang W.-H."/>
            <person name="Huh J.H."/>
            <person name="Kang B.-C."/>
            <person name="Yang T.-J."/>
            <person name="Lee Y.-H."/>
            <person name="Bennetzen J.L."/>
            <person name="Choi D."/>
        </authorList>
    </citation>
    <scope>NUCLEOTIDE SEQUENCE [LARGE SCALE GENOMIC DNA]</scope>
    <source>
        <strain evidence="8">cv. PBC81</strain>
    </source>
</reference>
<reference evidence="7 8" key="1">
    <citation type="journal article" date="2017" name="Genome Biol.">
        <title>New reference genome sequences of hot pepper reveal the massive evolution of plant disease-resistance genes by retroduplication.</title>
        <authorList>
            <person name="Kim S."/>
            <person name="Park J."/>
            <person name="Yeom S.I."/>
            <person name="Kim Y.M."/>
            <person name="Seo E."/>
            <person name="Kim K.T."/>
            <person name="Kim M.S."/>
            <person name="Lee J.M."/>
            <person name="Cheong K."/>
            <person name="Shin H.S."/>
            <person name="Kim S.B."/>
            <person name="Han K."/>
            <person name="Lee J."/>
            <person name="Park M."/>
            <person name="Lee H.A."/>
            <person name="Lee H.Y."/>
            <person name="Lee Y."/>
            <person name="Oh S."/>
            <person name="Lee J.H."/>
            <person name="Choi E."/>
            <person name="Choi E."/>
            <person name="Lee S.E."/>
            <person name="Jeon J."/>
            <person name="Kim H."/>
            <person name="Choi G."/>
            <person name="Song H."/>
            <person name="Lee J."/>
            <person name="Lee S.C."/>
            <person name="Kwon J.K."/>
            <person name="Lee H.Y."/>
            <person name="Koo N."/>
            <person name="Hong Y."/>
            <person name="Kim R.W."/>
            <person name="Kang W.H."/>
            <person name="Huh J.H."/>
            <person name="Kang B.C."/>
            <person name="Yang T.J."/>
            <person name="Lee Y.H."/>
            <person name="Bennetzen J.L."/>
            <person name="Choi D."/>
        </authorList>
    </citation>
    <scope>NUCLEOTIDE SEQUENCE [LARGE SCALE GENOMIC DNA]</scope>
    <source>
        <strain evidence="8">cv. PBC81</strain>
    </source>
</reference>
<name>A0A2G2VFS7_CAPBA</name>
<comment type="caution">
    <text evidence="7">The sequence shown here is derived from an EMBL/GenBank/DDBJ whole genome shotgun (WGS) entry which is preliminary data.</text>
</comment>
<dbReference type="InterPro" id="IPR014038">
    <property type="entry name" value="EF1B_bsu/dsu_GNE"/>
</dbReference>
<organism evidence="7 8">
    <name type="scientific">Capsicum baccatum</name>
    <name type="common">Peruvian pepper</name>
    <dbReference type="NCBI Taxonomy" id="33114"/>
    <lineage>
        <taxon>Eukaryota</taxon>
        <taxon>Viridiplantae</taxon>
        <taxon>Streptophyta</taxon>
        <taxon>Embryophyta</taxon>
        <taxon>Tracheophyta</taxon>
        <taxon>Spermatophyta</taxon>
        <taxon>Magnoliopsida</taxon>
        <taxon>eudicotyledons</taxon>
        <taxon>Gunneridae</taxon>
        <taxon>Pentapetalae</taxon>
        <taxon>asterids</taxon>
        <taxon>lamiids</taxon>
        <taxon>Solanales</taxon>
        <taxon>Solanaceae</taxon>
        <taxon>Solanoideae</taxon>
        <taxon>Capsiceae</taxon>
        <taxon>Capsicum</taxon>
    </lineage>
</organism>
<evidence type="ECO:0000256" key="2">
    <source>
        <dbReference type="ARBA" id="ARBA00011606"/>
    </source>
</evidence>
<keyword evidence="8" id="KW-1185">Reference proteome</keyword>
<sequence>MVGTCFDERTFMGGGGDFNTVRFPSKERSRSRSTASSFLGKAVGVRFESQAATAPAAPAKEVAKPSNDNDDDDYIDLFGEATKEAKKEAEASEVAEAFTKNKESGKSPIFKDVNPWDEETGINKLEEAVHSLDVEGLLWGASKLVLVGYGKQIMLTIIDELVSIDTLIEEHQLTKNDIKVYGEILEKPSSDIYPNASKWYHAVSTKLASSFPGKAFGVRFGIQIAPSIAAPAKEAAKPSDDNDDNDDIDHFGEETKKEKKAAEAREAAKAFTKKKVGVKSSFLMDVKP</sequence>
<dbReference type="Proteomes" id="UP000224567">
    <property type="component" value="Unassembled WGS sequence"/>
</dbReference>
<dbReference type="SUPFAM" id="SSF54984">
    <property type="entry name" value="eEF-1beta-like"/>
    <property type="match status" value="1"/>
</dbReference>
<evidence type="ECO:0000256" key="1">
    <source>
        <dbReference type="ARBA" id="ARBA00007411"/>
    </source>
</evidence>
<comment type="subunit">
    <text evidence="2">EF-1 is composed of 4 subunits: alpha, beta (1B-alpha=beta'), delta (1B-beta), and gamma (1B-gamma).</text>
</comment>
<dbReference type="EMBL" id="MLFT02000012">
    <property type="protein sequence ID" value="PHT31834.1"/>
    <property type="molecule type" value="Genomic_DNA"/>
</dbReference>
<feature type="region of interest" description="Disordered" evidence="5">
    <location>
        <begin position="232"/>
        <end position="264"/>
    </location>
</feature>